<dbReference type="InterPro" id="IPR008266">
    <property type="entry name" value="Tyr_kinase_AS"/>
</dbReference>
<keyword evidence="5" id="KW-0829">Tyrosine-protein kinase</keyword>
<dbReference type="PROSITE" id="PS00109">
    <property type="entry name" value="PROTEIN_KINASE_TYR"/>
    <property type="match status" value="1"/>
</dbReference>
<keyword evidence="1" id="KW-0808">Transferase</keyword>
<name>A0A8J2JBD4_9HEXA</name>
<dbReference type="PANTHER" id="PTHR24416:SF600">
    <property type="entry name" value="PDGF- AND VEGF-RECEPTOR RELATED, ISOFORM J"/>
    <property type="match status" value="1"/>
</dbReference>
<feature type="non-terminal residue" evidence="7">
    <location>
        <position position="262"/>
    </location>
</feature>
<dbReference type="GO" id="GO:0005524">
    <property type="term" value="F:ATP binding"/>
    <property type="evidence" value="ECO:0007669"/>
    <property type="project" value="UniProtKB-KW"/>
</dbReference>
<protein>
    <recommendedName>
        <fullName evidence="6">Protein kinase domain-containing protein</fullName>
    </recommendedName>
</protein>
<evidence type="ECO:0000256" key="1">
    <source>
        <dbReference type="ARBA" id="ARBA00022679"/>
    </source>
</evidence>
<organism evidence="7 8">
    <name type="scientific">Allacma fusca</name>
    <dbReference type="NCBI Taxonomy" id="39272"/>
    <lineage>
        <taxon>Eukaryota</taxon>
        <taxon>Metazoa</taxon>
        <taxon>Ecdysozoa</taxon>
        <taxon>Arthropoda</taxon>
        <taxon>Hexapoda</taxon>
        <taxon>Collembola</taxon>
        <taxon>Symphypleona</taxon>
        <taxon>Sminthuridae</taxon>
        <taxon>Allacma</taxon>
    </lineage>
</organism>
<evidence type="ECO:0000256" key="4">
    <source>
        <dbReference type="ARBA" id="ARBA00022840"/>
    </source>
</evidence>
<dbReference type="EMBL" id="CAJVCH010033139">
    <property type="protein sequence ID" value="CAG7713571.1"/>
    <property type="molecule type" value="Genomic_DNA"/>
</dbReference>
<dbReference type="AlphaFoldDB" id="A0A8J2JBD4"/>
<accession>A0A8J2JBD4</accession>
<dbReference type="OrthoDB" id="4062651at2759"/>
<dbReference type="InterPro" id="IPR000719">
    <property type="entry name" value="Prot_kinase_dom"/>
</dbReference>
<dbReference type="GO" id="GO:0005886">
    <property type="term" value="C:plasma membrane"/>
    <property type="evidence" value="ECO:0007669"/>
    <property type="project" value="TreeGrafter"/>
</dbReference>
<dbReference type="PANTHER" id="PTHR24416">
    <property type="entry name" value="TYROSINE-PROTEIN KINASE RECEPTOR"/>
    <property type="match status" value="1"/>
</dbReference>
<dbReference type="PROSITE" id="PS50011">
    <property type="entry name" value="PROTEIN_KINASE_DOM"/>
    <property type="match status" value="1"/>
</dbReference>
<evidence type="ECO:0000313" key="8">
    <source>
        <dbReference type="Proteomes" id="UP000708208"/>
    </source>
</evidence>
<dbReference type="InterPro" id="IPR050122">
    <property type="entry name" value="RTK"/>
</dbReference>
<sequence>NIKTRICLAVIELSLYGNLHDFLRDNSTGFTNLQPEKSSEDEPTDATATYENELKIKFNLLDLISFCEQIASGMNFMGRKNVIHGDLATRNVLVFENNVVKITDFGLSRKLYGCANYVKTQQAPLPWRWLAVETLRYLSFSTKSDVWAFGVTAWEIFTLAQVPFAALNWTLQFVDELEAGLRLQKPNHSPESIYEMMLHCWENNPDDRPTFATLESFFKNFLYQQKQLEVSDYTNIPLPTNDGGSKNCPYKLWRRSGISAPQ</sequence>
<comment type="caution">
    <text evidence="7">The sequence shown here is derived from an EMBL/GenBank/DDBJ whole genome shotgun (WGS) entry which is preliminary data.</text>
</comment>
<keyword evidence="3" id="KW-0418">Kinase</keyword>
<reference evidence="7" key="1">
    <citation type="submission" date="2021-06" db="EMBL/GenBank/DDBJ databases">
        <authorList>
            <person name="Hodson N. C."/>
            <person name="Mongue J. A."/>
            <person name="Jaron S. K."/>
        </authorList>
    </citation>
    <scope>NUCLEOTIDE SEQUENCE</scope>
</reference>
<proteinExistence type="predicted"/>
<keyword evidence="2" id="KW-0547">Nucleotide-binding</keyword>
<dbReference type="InterPro" id="IPR001245">
    <property type="entry name" value="Ser-Thr/Tyr_kinase_cat_dom"/>
</dbReference>
<evidence type="ECO:0000259" key="6">
    <source>
        <dbReference type="PROSITE" id="PS50011"/>
    </source>
</evidence>
<dbReference type="GO" id="GO:0004714">
    <property type="term" value="F:transmembrane receptor protein tyrosine kinase activity"/>
    <property type="evidence" value="ECO:0007669"/>
    <property type="project" value="TreeGrafter"/>
</dbReference>
<keyword evidence="4" id="KW-0067">ATP-binding</keyword>
<evidence type="ECO:0000256" key="3">
    <source>
        <dbReference type="ARBA" id="ARBA00022777"/>
    </source>
</evidence>
<dbReference type="Pfam" id="PF07714">
    <property type="entry name" value="PK_Tyr_Ser-Thr"/>
    <property type="match status" value="1"/>
</dbReference>
<feature type="domain" description="Protein kinase" evidence="6">
    <location>
        <begin position="1"/>
        <end position="218"/>
    </location>
</feature>
<evidence type="ECO:0000313" key="7">
    <source>
        <dbReference type="EMBL" id="CAG7713571.1"/>
    </source>
</evidence>
<dbReference type="GO" id="GO:0043235">
    <property type="term" value="C:receptor complex"/>
    <property type="evidence" value="ECO:0007669"/>
    <property type="project" value="TreeGrafter"/>
</dbReference>
<gene>
    <name evidence="7" type="ORF">AFUS01_LOCUS5234</name>
</gene>
<dbReference type="GO" id="GO:0007169">
    <property type="term" value="P:cell surface receptor protein tyrosine kinase signaling pathway"/>
    <property type="evidence" value="ECO:0007669"/>
    <property type="project" value="TreeGrafter"/>
</dbReference>
<evidence type="ECO:0000256" key="2">
    <source>
        <dbReference type="ARBA" id="ARBA00022741"/>
    </source>
</evidence>
<dbReference type="CDD" id="cd00192">
    <property type="entry name" value="PTKc"/>
    <property type="match status" value="1"/>
</dbReference>
<dbReference type="Proteomes" id="UP000708208">
    <property type="component" value="Unassembled WGS sequence"/>
</dbReference>
<evidence type="ECO:0000256" key="5">
    <source>
        <dbReference type="ARBA" id="ARBA00023137"/>
    </source>
</evidence>
<dbReference type="FunFam" id="1.10.510.10:FF:000554">
    <property type="entry name" value="Predicted protein"/>
    <property type="match status" value="1"/>
</dbReference>
<keyword evidence="8" id="KW-1185">Reference proteome</keyword>